<organism evidence="4">
    <name type="scientific">Caenorhabditis brenneri</name>
    <name type="common">Nematode worm</name>
    <dbReference type="NCBI Taxonomy" id="135651"/>
    <lineage>
        <taxon>Eukaryota</taxon>
        <taxon>Metazoa</taxon>
        <taxon>Ecdysozoa</taxon>
        <taxon>Nematoda</taxon>
        <taxon>Chromadorea</taxon>
        <taxon>Rhabditida</taxon>
        <taxon>Rhabditina</taxon>
        <taxon>Rhabditomorpha</taxon>
        <taxon>Rhabditoidea</taxon>
        <taxon>Rhabditidae</taxon>
        <taxon>Peloderinae</taxon>
        <taxon>Caenorhabditis</taxon>
    </lineage>
</organism>
<dbReference type="OrthoDB" id="5825932at2759"/>
<dbReference type="EMBL" id="GL380040">
    <property type="protein sequence ID" value="EGT43908.1"/>
    <property type="molecule type" value="Genomic_DNA"/>
</dbReference>
<keyword evidence="2" id="KW-0812">Transmembrane</keyword>
<dbReference type="FunCoup" id="G0P3C5">
    <property type="interactions" value="398"/>
</dbReference>
<proteinExistence type="predicted"/>
<keyword evidence="2" id="KW-0472">Membrane</keyword>
<evidence type="ECO:0000256" key="1">
    <source>
        <dbReference type="SAM" id="MobiDB-lite"/>
    </source>
</evidence>
<accession>G0P3C5</accession>
<feature type="compositionally biased region" description="Low complexity" evidence="1">
    <location>
        <begin position="116"/>
        <end position="129"/>
    </location>
</feature>
<dbReference type="OMA" id="CAFEHIQ"/>
<dbReference type="AlphaFoldDB" id="G0P3C5"/>
<sequence>MDCYTICLLATAVQFSPLTSTTNCTYCVEARSTYEHCFNDVIECAYRDPSSLIICLNVYEKNGGDHALVQHTIRCISYQDFYVRDDSIKQVSSGGSCAFEHIQKCDCDVCRPPPTTTSSTTSSTEVVPSVHKKKHHSHHKGNHHKHHQQQLVYPNNTLAQRYKDSGYYLTSTSSVTSLTLISFSFIQLYLLFQ</sequence>
<gene>
    <name evidence="3" type="ORF">CAEBREN_12501</name>
</gene>
<feature type="transmembrane region" description="Helical" evidence="2">
    <location>
        <begin position="167"/>
        <end position="192"/>
    </location>
</feature>
<feature type="region of interest" description="Disordered" evidence="1">
    <location>
        <begin position="115"/>
        <end position="150"/>
    </location>
</feature>
<dbReference type="InParanoid" id="G0P3C5"/>
<keyword evidence="2" id="KW-1133">Transmembrane helix</keyword>
<dbReference type="Proteomes" id="UP000008068">
    <property type="component" value="Unassembled WGS sequence"/>
</dbReference>
<dbReference type="eggNOG" id="ENOG502SWRH">
    <property type="taxonomic scope" value="Eukaryota"/>
</dbReference>
<feature type="compositionally biased region" description="Basic residues" evidence="1">
    <location>
        <begin position="130"/>
        <end position="148"/>
    </location>
</feature>
<name>G0P3C5_CAEBE</name>
<keyword evidence="4" id="KW-1185">Reference proteome</keyword>
<protein>
    <submittedName>
        <fullName evidence="3">Uncharacterized protein</fullName>
    </submittedName>
</protein>
<evidence type="ECO:0000313" key="4">
    <source>
        <dbReference type="Proteomes" id="UP000008068"/>
    </source>
</evidence>
<dbReference type="HOGENOM" id="CLU_1409946_0_0_1"/>
<evidence type="ECO:0000256" key="2">
    <source>
        <dbReference type="SAM" id="Phobius"/>
    </source>
</evidence>
<evidence type="ECO:0000313" key="3">
    <source>
        <dbReference type="EMBL" id="EGT43908.1"/>
    </source>
</evidence>
<reference evidence="4" key="1">
    <citation type="submission" date="2011-07" db="EMBL/GenBank/DDBJ databases">
        <authorList>
            <consortium name="Caenorhabditis brenneri Sequencing and Analysis Consortium"/>
            <person name="Wilson R.K."/>
        </authorList>
    </citation>
    <scope>NUCLEOTIDE SEQUENCE [LARGE SCALE GENOMIC DNA]</scope>
    <source>
        <strain evidence="4">PB2801</strain>
    </source>
</reference>